<dbReference type="Proteomes" id="UP000297998">
    <property type="component" value="Unassembled WGS sequence"/>
</dbReference>
<dbReference type="AlphaFoldDB" id="A0A4Z1B8G5"/>
<dbReference type="RefSeq" id="WP_135836576.1">
    <property type="nucleotide sequence ID" value="NZ_CAUQWU010000001.1"/>
</dbReference>
<evidence type="ECO:0000313" key="2">
    <source>
        <dbReference type="Proteomes" id="UP000297998"/>
    </source>
</evidence>
<sequence length="275" mass="31910">MKTNFTKLLLLSIISTSIFTSCKNDDNDDLPSKNEKKVIKKIKSTGYEFINGTETEDVSEGTFIYDKDYKKLLNVNYTNGMISTYKYDTNDNLILVEYKGATNPLENSTLNLFYNGNKLAYTQTVESGTITQRNEYYYNNLGKFNKEIVCSNGNTCNGDQNAIYSYTNNNITSVIDKTFGSWFSDGMKNLYEFDKSNSPYKNSQEVIRILQNQFMHSYSENNVVKETQYWSLSNSEPNRIVTYTYTYDKDNFPILIVGKDEKGNNYFKVEYEYYN</sequence>
<accession>A0A4Z1B8G5</accession>
<protein>
    <recommendedName>
        <fullName evidence="3">DUF4595 domain-containing protein</fullName>
    </recommendedName>
</protein>
<dbReference type="EMBL" id="SRPE01000011">
    <property type="protein sequence ID" value="TGN23727.1"/>
    <property type="molecule type" value="Genomic_DNA"/>
</dbReference>
<gene>
    <name evidence="1" type="ORF">E4J94_14850</name>
</gene>
<keyword evidence="2" id="KW-1185">Reference proteome</keyword>
<evidence type="ECO:0008006" key="3">
    <source>
        <dbReference type="Google" id="ProtNLM"/>
    </source>
</evidence>
<comment type="caution">
    <text evidence="1">The sequence shown here is derived from an EMBL/GenBank/DDBJ whole genome shotgun (WGS) entry which is preliminary data.</text>
</comment>
<name>A0A4Z1B8G5_9FLAO</name>
<reference evidence="1 2" key="1">
    <citation type="submission" date="2019-03" db="EMBL/GenBank/DDBJ databases">
        <title>Empedobacter tilapiae sp. nov., isolated from an intestine of Nile tilapia Oreochromis niloticus.</title>
        <authorList>
            <person name="Kim Y.-O."/>
            <person name="Yoon J.-H."/>
        </authorList>
    </citation>
    <scope>NUCLEOTIDE SEQUENCE [LARGE SCALE GENOMIC DNA]</scope>
    <source>
        <strain evidence="1 2">MRS2</strain>
    </source>
</reference>
<dbReference type="OrthoDB" id="1376969at2"/>
<proteinExistence type="predicted"/>
<dbReference type="PROSITE" id="PS51257">
    <property type="entry name" value="PROKAR_LIPOPROTEIN"/>
    <property type="match status" value="1"/>
</dbReference>
<organism evidence="1 2">
    <name type="scientific">Empedobacter tilapiae</name>
    <dbReference type="NCBI Taxonomy" id="2491114"/>
    <lineage>
        <taxon>Bacteria</taxon>
        <taxon>Pseudomonadati</taxon>
        <taxon>Bacteroidota</taxon>
        <taxon>Flavobacteriia</taxon>
        <taxon>Flavobacteriales</taxon>
        <taxon>Weeksellaceae</taxon>
        <taxon>Empedobacter</taxon>
    </lineage>
</organism>
<evidence type="ECO:0000313" key="1">
    <source>
        <dbReference type="EMBL" id="TGN23727.1"/>
    </source>
</evidence>